<dbReference type="Pfam" id="PF13489">
    <property type="entry name" value="Methyltransf_23"/>
    <property type="match status" value="1"/>
</dbReference>
<dbReference type="AlphaFoldDB" id="A0ABD6G7P9"/>
<dbReference type="GO" id="GO:0032259">
    <property type="term" value="P:methylation"/>
    <property type="evidence" value="ECO:0007669"/>
    <property type="project" value="UniProtKB-KW"/>
</dbReference>
<dbReference type="CDD" id="cd02440">
    <property type="entry name" value="AdoMet_MTases"/>
    <property type="match status" value="1"/>
</dbReference>
<comment type="caution">
    <text evidence="5">The sequence shown here is derived from an EMBL/GenBank/DDBJ whole genome shotgun (WGS) entry which is preliminary data.</text>
</comment>
<accession>A0ABD6G7P9</accession>
<keyword evidence="2 5" id="KW-0489">Methyltransferase</keyword>
<dbReference type="SUPFAM" id="SSF53335">
    <property type="entry name" value="S-adenosyl-L-methionine-dependent methyltransferases"/>
    <property type="match status" value="1"/>
</dbReference>
<sequence length="285" mass="32096">MNNYNNKNLSIDENFDAVKILYDDAMAQNIKIHDIIYPVVFRATEYIVQFSDNSKTELKKLGDALDLPPGSRVLDIGSGRGRVAAYMAEQFTWNVTGVEISTVPMADARDYAATLESSLRNRLAFVQANIYEYSEAPVFDGVYGTGAFCHFNATRLFSHLATLLRPGARIGVMERVRLGPIPADDWDRLTREWQCPTVYTTDEYADALSQAGFENIQTIDLKQTFRIWQEKSVTVRDAMADRITSLSSRDYHEAAIAHAGYEADVTRKGLLGYVCVTATRRHDVR</sequence>
<keyword evidence="3" id="KW-0808">Transferase</keyword>
<dbReference type="Gene3D" id="3.40.50.150">
    <property type="entry name" value="Vaccinia Virus protein VP39"/>
    <property type="match status" value="1"/>
</dbReference>
<name>A0ABD6G7P9_AGRVI</name>
<comment type="pathway">
    <text evidence="1">Lipid metabolism.</text>
</comment>
<dbReference type="PANTHER" id="PTHR44307">
    <property type="entry name" value="PHOSPHOETHANOLAMINE METHYLTRANSFERASE"/>
    <property type="match status" value="1"/>
</dbReference>
<evidence type="ECO:0000256" key="4">
    <source>
        <dbReference type="ARBA" id="ARBA00025707"/>
    </source>
</evidence>
<evidence type="ECO:0000313" key="5">
    <source>
        <dbReference type="EMBL" id="MUP03578.1"/>
    </source>
</evidence>
<evidence type="ECO:0000313" key="6">
    <source>
        <dbReference type="Proteomes" id="UP000175993"/>
    </source>
</evidence>
<evidence type="ECO:0000256" key="2">
    <source>
        <dbReference type="ARBA" id="ARBA00022603"/>
    </source>
</evidence>
<evidence type="ECO:0000256" key="3">
    <source>
        <dbReference type="ARBA" id="ARBA00022679"/>
    </source>
</evidence>
<comment type="pathway">
    <text evidence="4">Phospholipid metabolism.</text>
</comment>
<dbReference type="RefSeq" id="WP_070166592.1">
    <property type="nucleotide sequence ID" value="NZ_CP118259.1"/>
</dbReference>
<reference evidence="5 6" key="1">
    <citation type="submission" date="2019-11" db="EMBL/GenBank/DDBJ databases">
        <title>Whole-genome sequencing of Allorhizobium vitis.</title>
        <authorList>
            <person name="Gan H.M."/>
            <person name="Savka M.A."/>
        </authorList>
    </citation>
    <scope>NUCLEOTIDE SEQUENCE [LARGE SCALE GENOMIC DNA]</scope>
    <source>
        <strain evidence="5 6">AB4</strain>
    </source>
</reference>
<protein>
    <submittedName>
        <fullName evidence="5">Methyltransferase domain-containing protein</fullName>
    </submittedName>
</protein>
<dbReference type="InterPro" id="IPR029063">
    <property type="entry name" value="SAM-dependent_MTases_sf"/>
</dbReference>
<dbReference type="EMBL" id="MBEV02000001">
    <property type="protein sequence ID" value="MUP03578.1"/>
    <property type="molecule type" value="Genomic_DNA"/>
</dbReference>
<dbReference type="GO" id="GO:0008168">
    <property type="term" value="F:methyltransferase activity"/>
    <property type="evidence" value="ECO:0007669"/>
    <property type="project" value="UniProtKB-KW"/>
</dbReference>
<organism evidence="5 6">
    <name type="scientific">Agrobacterium vitis</name>
    <name type="common">Rhizobium vitis</name>
    <dbReference type="NCBI Taxonomy" id="373"/>
    <lineage>
        <taxon>Bacteria</taxon>
        <taxon>Pseudomonadati</taxon>
        <taxon>Pseudomonadota</taxon>
        <taxon>Alphaproteobacteria</taxon>
        <taxon>Hyphomicrobiales</taxon>
        <taxon>Rhizobiaceae</taxon>
        <taxon>Rhizobium/Agrobacterium group</taxon>
        <taxon>Agrobacterium</taxon>
    </lineage>
</organism>
<dbReference type="PANTHER" id="PTHR44307:SF2">
    <property type="entry name" value="PHOSPHOETHANOLAMINE METHYLTRANSFERASE ISOFORM X1"/>
    <property type="match status" value="1"/>
</dbReference>
<dbReference type="Proteomes" id="UP000175993">
    <property type="component" value="Unassembled WGS sequence"/>
</dbReference>
<evidence type="ECO:0000256" key="1">
    <source>
        <dbReference type="ARBA" id="ARBA00005189"/>
    </source>
</evidence>
<gene>
    <name evidence="5" type="ORF">BBI04_001890</name>
</gene>
<proteinExistence type="predicted"/>